<accession>A0ABN9XII3</accession>
<comment type="caution">
    <text evidence="2">The sequence shown here is derived from an EMBL/GenBank/DDBJ whole genome shotgun (WGS) entry which is preliminary data.</text>
</comment>
<keyword evidence="3" id="KW-1185">Reference proteome</keyword>
<evidence type="ECO:0000313" key="2">
    <source>
        <dbReference type="EMBL" id="CAK0897775.1"/>
    </source>
</evidence>
<gene>
    <name evidence="2" type="ORF">PCOR1329_LOCUS75848</name>
</gene>
<protein>
    <submittedName>
        <fullName evidence="2">Uncharacterized protein</fullName>
    </submittedName>
</protein>
<sequence length="332" mass="34706">MSEAVTQSVAEAIQQESKEGWEPSAIDVVLLKYDHCKSWLRDALLSGTALQEERNTLKSAGFEPALRSAAGFFDEGWDLKCSHVVVTAELESKVHDAVDAAHKAAPRNERGSNTVNRNPIVVPELKFMSDASVELSTWELVACSAQYKIAARALEQPEEQYGERCMEVEGSPLGASVHSVPASMATSISMDWSVPPSPEDDVDFLVPSLFSQAVDELRSPGPPELEAAAALREAGAGGIDFDELAAAEVSTASLLDAQSVDFFDLGTSSARLPPRPASAGGSLPSRQPAAAAASAGASRFSASSSPLLSAQERRPSSAASLAASAEGAAPPG</sequence>
<feature type="non-terminal residue" evidence="2">
    <location>
        <position position="332"/>
    </location>
</feature>
<dbReference type="EMBL" id="CAUYUJ010020381">
    <property type="protein sequence ID" value="CAK0897775.1"/>
    <property type="molecule type" value="Genomic_DNA"/>
</dbReference>
<evidence type="ECO:0000313" key="3">
    <source>
        <dbReference type="Proteomes" id="UP001189429"/>
    </source>
</evidence>
<proteinExistence type="predicted"/>
<evidence type="ECO:0000256" key="1">
    <source>
        <dbReference type="SAM" id="MobiDB-lite"/>
    </source>
</evidence>
<dbReference type="Proteomes" id="UP001189429">
    <property type="component" value="Unassembled WGS sequence"/>
</dbReference>
<organism evidence="2 3">
    <name type="scientific">Prorocentrum cordatum</name>
    <dbReference type="NCBI Taxonomy" id="2364126"/>
    <lineage>
        <taxon>Eukaryota</taxon>
        <taxon>Sar</taxon>
        <taxon>Alveolata</taxon>
        <taxon>Dinophyceae</taxon>
        <taxon>Prorocentrales</taxon>
        <taxon>Prorocentraceae</taxon>
        <taxon>Prorocentrum</taxon>
    </lineage>
</organism>
<reference evidence="2" key="1">
    <citation type="submission" date="2023-10" db="EMBL/GenBank/DDBJ databases">
        <authorList>
            <person name="Chen Y."/>
            <person name="Shah S."/>
            <person name="Dougan E. K."/>
            <person name="Thang M."/>
            <person name="Chan C."/>
        </authorList>
    </citation>
    <scope>NUCLEOTIDE SEQUENCE [LARGE SCALE GENOMIC DNA]</scope>
</reference>
<feature type="region of interest" description="Disordered" evidence="1">
    <location>
        <begin position="273"/>
        <end position="332"/>
    </location>
</feature>
<feature type="compositionally biased region" description="Low complexity" evidence="1">
    <location>
        <begin position="282"/>
        <end position="332"/>
    </location>
</feature>
<name>A0ABN9XII3_9DINO</name>